<evidence type="ECO:0000259" key="5">
    <source>
        <dbReference type="Pfam" id="PF25989"/>
    </source>
</evidence>
<dbReference type="AlphaFoldDB" id="A0AB35WV75"/>
<dbReference type="RefSeq" id="WP_330079849.1">
    <property type="nucleotide sequence ID" value="NZ_JAZDCU010000008.1"/>
</dbReference>
<comment type="caution">
    <text evidence="6">The sequence shown here is derived from an EMBL/GenBank/DDBJ whole genome shotgun (WGS) entry which is preliminary data.</text>
</comment>
<dbReference type="InterPro" id="IPR006143">
    <property type="entry name" value="RND_pump_MFP"/>
</dbReference>
<reference evidence="6 7" key="1">
    <citation type="submission" date="2024-01" db="EMBL/GenBank/DDBJ databases">
        <title>Unpublished Manusciprt.</title>
        <authorList>
            <person name="Duman M."/>
            <person name="Valdes E.G."/>
            <person name="Ajmi N."/>
            <person name="Altun S."/>
            <person name="Saticioglu I.B."/>
        </authorList>
    </citation>
    <scope>NUCLEOTIDE SEQUENCE [LARGE SCALE GENOMIC DNA]</scope>
    <source>
        <strain evidence="6 7">120P</strain>
    </source>
</reference>
<dbReference type="InterPro" id="IPR058792">
    <property type="entry name" value="Beta-barrel_RND_2"/>
</dbReference>
<dbReference type="InterPro" id="IPR058625">
    <property type="entry name" value="MdtA-like_BSH"/>
</dbReference>
<dbReference type="GO" id="GO:0015562">
    <property type="term" value="F:efflux transmembrane transporter activity"/>
    <property type="evidence" value="ECO:0007669"/>
    <property type="project" value="TreeGrafter"/>
</dbReference>
<dbReference type="Proteomes" id="UP001307839">
    <property type="component" value="Unassembled WGS sequence"/>
</dbReference>
<dbReference type="EMBL" id="JAZDQP010000009">
    <property type="protein sequence ID" value="MEE1867568.1"/>
    <property type="molecule type" value="Genomic_DNA"/>
</dbReference>
<comment type="similarity">
    <text evidence="1">Belongs to the membrane fusion protein (MFP) (TC 8.A.1) family.</text>
</comment>
<dbReference type="SUPFAM" id="SSF111369">
    <property type="entry name" value="HlyD-like secretion proteins"/>
    <property type="match status" value="1"/>
</dbReference>
<evidence type="ECO:0000313" key="6">
    <source>
        <dbReference type="EMBL" id="MEE1867568.1"/>
    </source>
</evidence>
<keyword evidence="2" id="KW-0175">Coiled coil</keyword>
<dbReference type="Gene3D" id="1.10.287.470">
    <property type="entry name" value="Helix hairpin bin"/>
    <property type="match status" value="1"/>
</dbReference>
<dbReference type="FunFam" id="2.40.30.170:FF:000010">
    <property type="entry name" value="Efflux RND transporter periplasmic adaptor subunit"/>
    <property type="match status" value="1"/>
</dbReference>
<protein>
    <submittedName>
        <fullName evidence="6">Efflux RND transporter periplasmic adaptor subunit</fullName>
    </submittedName>
</protein>
<name>A0AB35WV75_9PSED</name>
<dbReference type="InterPro" id="IPR058637">
    <property type="entry name" value="YknX-like_C"/>
</dbReference>
<gene>
    <name evidence="6" type="ORF">V0R53_14325</name>
</gene>
<evidence type="ECO:0000313" key="7">
    <source>
        <dbReference type="Proteomes" id="UP001307839"/>
    </source>
</evidence>
<dbReference type="Gene3D" id="2.40.30.170">
    <property type="match status" value="1"/>
</dbReference>
<dbReference type="PANTHER" id="PTHR30469:SF29">
    <property type="entry name" value="BLR2860 PROTEIN"/>
    <property type="match status" value="1"/>
</dbReference>
<dbReference type="Gene3D" id="2.40.420.20">
    <property type="match status" value="1"/>
</dbReference>
<feature type="domain" description="CusB-like beta-barrel" evidence="4">
    <location>
        <begin position="199"/>
        <end position="271"/>
    </location>
</feature>
<dbReference type="NCBIfam" id="TIGR01730">
    <property type="entry name" value="RND_mfp"/>
    <property type="match status" value="1"/>
</dbReference>
<keyword evidence="7" id="KW-1185">Reference proteome</keyword>
<accession>A0AB35WV75</accession>
<proteinExistence type="inferred from homology"/>
<organism evidence="6 7">
    <name type="scientific">Pseudomonas auratipiscis</name>
    <dbReference type="NCBI Taxonomy" id="3115853"/>
    <lineage>
        <taxon>Bacteria</taxon>
        <taxon>Pseudomonadati</taxon>
        <taxon>Pseudomonadota</taxon>
        <taxon>Gammaproteobacteria</taxon>
        <taxon>Pseudomonadales</taxon>
        <taxon>Pseudomonadaceae</taxon>
        <taxon>Pseudomonas</taxon>
    </lineage>
</organism>
<dbReference type="Pfam" id="PF25954">
    <property type="entry name" value="Beta-barrel_RND_2"/>
    <property type="match status" value="1"/>
</dbReference>
<feature type="domain" description="YknX-like C-terminal permuted SH3-like" evidence="5">
    <location>
        <begin position="277"/>
        <end position="349"/>
    </location>
</feature>
<dbReference type="Pfam" id="PF25989">
    <property type="entry name" value="YknX_C"/>
    <property type="match status" value="1"/>
</dbReference>
<evidence type="ECO:0000259" key="3">
    <source>
        <dbReference type="Pfam" id="PF25917"/>
    </source>
</evidence>
<dbReference type="Pfam" id="PF25917">
    <property type="entry name" value="BSH_RND"/>
    <property type="match status" value="1"/>
</dbReference>
<dbReference type="PANTHER" id="PTHR30469">
    <property type="entry name" value="MULTIDRUG RESISTANCE PROTEIN MDTA"/>
    <property type="match status" value="1"/>
</dbReference>
<evidence type="ECO:0000259" key="4">
    <source>
        <dbReference type="Pfam" id="PF25954"/>
    </source>
</evidence>
<dbReference type="Gene3D" id="2.40.50.100">
    <property type="match status" value="1"/>
</dbReference>
<evidence type="ECO:0000256" key="2">
    <source>
        <dbReference type="ARBA" id="ARBA00023054"/>
    </source>
</evidence>
<sequence length="368" mass="39388">MGKRMYLAVGAAVVGGLASVYAFTGNRSAEQEFAAWPATKVALAKVVRLDIPRQSLAAGELEAASQVLVAAEAAGRITRIAFESGQVIKAGQLLVQLNDAPEQAQRVQLRAKLHNSETLLQRTRKLRAENVATQEQFESASTAVEVAKGELLQIEALIAQKAIRAPFAGTVGIRRVHLGQHLNAGEAVVSLVDARYLHVNFSLDEQDAPVLRVGQPLALAVNAFAQRQLSAEVTAVDPMISQARQVQVQATLANPDGQLQPGMYASVRLNALRPSSVLAVPETAITYTAYGQTVFIATEDDERGIVVSRTGVTTGERWQGQIEVSSGLKEGDRVVVSGQLKLSDGMHVETVPADTLQSAVGEHRREVH</sequence>
<evidence type="ECO:0000256" key="1">
    <source>
        <dbReference type="ARBA" id="ARBA00009477"/>
    </source>
</evidence>
<feature type="domain" description="Multidrug resistance protein MdtA-like barrel-sandwich hybrid" evidence="3">
    <location>
        <begin position="66"/>
        <end position="192"/>
    </location>
</feature>
<dbReference type="GO" id="GO:1990281">
    <property type="term" value="C:efflux pump complex"/>
    <property type="evidence" value="ECO:0007669"/>
    <property type="project" value="TreeGrafter"/>
</dbReference>